<evidence type="ECO:0000256" key="7">
    <source>
        <dbReference type="ARBA" id="ARBA00023239"/>
    </source>
</evidence>
<evidence type="ECO:0000313" key="12">
    <source>
        <dbReference type="Proteomes" id="UP000276301"/>
    </source>
</evidence>
<dbReference type="PANTHER" id="PTHR42885:SF1">
    <property type="entry name" value="THREONINE-PHOSPHATE DECARBOXYLASE"/>
    <property type="match status" value="1"/>
</dbReference>
<protein>
    <recommendedName>
        <fullName evidence="4">threonine-phosphate decarboxylase</fullName>
        <ecNumber evidence="4">4.1.1.81</ecNumber>
    </recommendedName>
    <alternativeName>
        <fullName evidence="8">L-threonine-O-3-phosphate decarboxylase</fullName>
    </alternativeName>
</protein>
<evidence type="ECO:0000256" key="1">
    <source>
        <dbReference type="ARBA" id="ARBA00001933"/>
    </source>
</evidence>
<dbReference type="Proteomes" id="UP000276301">
    <property type="component" value="Unassembled WGS sequence"/>
</dbReference>
<dbReference type="CDD" id="cd00609">
    <property type="entry name" value="AAT_like"/>
    <property type="match status" value="1"/>
</dbReference>
<dbReference type="NCBIfam" id="TIGR01140">
    <property type="entry name" value="L_thr_O3P_dcar"/>
    <property type="match status" value="1"/>
</dbReference>
<dbReference type="GO" id="GO:0030170">
    <property type="term" value="F:pyridoxal phosphate binding"/>
    <property type="evidence" value="ECO:0007669"/>
    <property type="project" value="InterPro"/>
</dbReference>
<evidence type="ECO:0000256" key="6">
    <source>
        <dbReference type="ARBA" id="ARBA00022898"/>
    </source>
</evidence>
<comment type="cofactor">
    <cofactor evidence="1">
        <name>pyridoxal 5'-phosphate</name>
        <dbReference type="ChEBI" id="CHEBI:597326"/>
    </cofactor>
</comment>
<accession>A0A498CQB9</accession>
<dbReference type="GO" id="GO:0009236">
    <property type="term" value="P:cobalamin biosynthetic process"/>
    <property type="evidence" value="ECO:0007669"/>
    <property type="project" value="UniProtKB-UniPathway"/>
</dbReference>
<dbReference type="RefSeq" id="WP_121585565.1">
    <property type="nucleotide sequence ID" value="NZ_RCHT01000001.1"/>
</dbReference>
<name>A0A498CQB9_9FIRM</name>
<dbReference type="InterPro" id="IPR004839">
    <property type="entry name" value="Aminotransferase_I/II_large"/>
</dbReference>
<evidence type="ECO:0000256" key="8">
    <source>
        <dbReference type="ARBA" id="ARBA00029996"/>
    </source>
</evidence>
<dbReference type="Gene3D" id="3.40.640.10">
    <property type="entry name" value="Type I PLP-dependent aspartate aminotransferase-like (Major domain)"/>
    <property type="match status" value="1"/>
</dbReference>
<evidence type="ECO:0000256" key="9">
    <source>
        <dbReference type="ARBA" id="ARBA00048531"/>
    </source>
</evidence>
<comment type="caution">
    <text evidence="11">The sequence shown here is derived from an EMBL/GenBank/DDBJ whole genome shotgun (WGS) entry which is preliminary data.</text>
</comment>
<proteinExistence type="predicted"/>
<feature type="domain" description="Aminotransferase class I/classII large" evidence="10">
    <location>
        <begin position="17"/>
        <end position="343"/>
    </location>
</feature>
<dbReference type="Pfam" id="PF00155">
    <property type="entry name" value="Aminotran_1_2"/>
    <property type="match status" value="1"/>
</dbReference>
<keyword evidence="7 11" id="KW-0456">Lyase</keyword>
<evidence type="ECO:0000256" key="4">
    <source>
        <dbReference type="ARBA" id="ARBA00012285"/>
    </source>
</evidence>
<keyword evidence="5" id="KW-0169">Cobalamin biosynthesis</keyword>
<comment type="catalytic activity">
    <reaction evidence="9">
        <text>O-phospho-L-threonine + H(+) = (R)-1-aminopropan-2-yl phosphate + CO2</text>
        <dbReference type="Rhea" id="RHEA:11492"/>
        <dbReference type="ChEBI" id="CHEBI:15378"/>
        <dbReference type="ChEBI" id="CHEBI:16526"/>
        <dbReference type="ChEBI" id="CHEBI:58563"/>
        <dbReference type="ChEBI" id="CHEBI:58675"/>
        <dbReference type="EC" id="4.1.1.81"/>
    </reaction>
</comment>
<comment type="pathway">
    <text evidence="3">Cofactor biosynthesis; adenosylcobalamin biosynthesis.</text>
</comment>
<keyword evidence="6" id="KW-0663">Pyridoxal phosphate</keyword>
<evidence type="ECO:0000259" key="10">
    <source>
        <dbReference type="Pfam" id="PF00155"/>
    </source>
</evidence>
<dbReference type="GO" id="GO:0048472">
    <property type="term" value="F:threonine-phosphate decarboxylase activity"/>
    <property type="evidence" value="ECO:0007669"/>
    <property type="project" value="UniProtKB-EC"/>
</dbReference>
<dbReference type="InterPro" id="IPR015421">
    <property type="entry name" value="PyrdxlP-dep_Trfase_major"/>
</dbReference>
<dbReference type="PANTHER" id="PTHR42885">
    <property type="entry name" value="HISTIDINOL-PHOSPHATE AMINOTRANSFERASE-RELATED"/>
    <property type="match status" value="1"/>
</dbReference>
<dbReference type="EMBL" id="RCHT01000001">
    <property type="protein sequence ID" value="RLL14455.1"/>
    <property type="molecule type" value="Genomic_DNA"/>
</dbReference>
<dbReference type="AlphaFoldDB" id="A0A498CQB9"/>
<dbReference type="InterPro" id="IPR005860">
    <property type="entry name" value="CobD"/>
</dbReference>
<evidence type="ECO:0000313" key="11">
    <source>
        <dbReference type="EMBL" id="RLL14455.1"/>
    </source>
</evidence>
<evidence type="ECO:0000256" key="5">
    <source>
        <dbReference type="ARBA" id="ARBA00022573"/>
    </source>
</evidence>
<dbReference type="SUPFAM" id="SSF53383">
    <property type="entry name" value="PLP-dependent transferases"/>
    <property type="match status" value="1"/>
</dbReference>
<comment type="function">
    <text evidence="2">Decarboxylates L-threonine-O-3-phosphate to yield (R)-1-amino-2-propanol O-2-phosphate, the precursor for the linkage between the nucleotide loop and the corrin ring in cobalamin.</text>
</comment>
<evidence type="ECO:0000256" key="3">
    <source>
        <dbReference type="ARBA" id="ARBA00004953"/>
    </source>
</evidence>
<evidence type="ECO:0000256" key="2">
    <source>
        <dbReference type="ARBA" id="ARBA00003444"/>
    </source>
</evidence>
<dbReference type="Gene3D" id="3.90.1150.10">
    <property type="entry name" value="Aspartate Aminotransferase, domain 1"/>
    <property type="match status" value="1"/>
</dbReference>
<dbReference type="EC" id="4.1.1.81" evidence="4"/>
<dbReference type="InterPro" id="IPR015422">
    <property type="entry name" value="PyrdxlP-dep_Trfase_small"/>
</dbReference>
<dbReference type="UniPathway" id="UPA00148"/>
<reference evidence="11 12" key="1">
    <citation type="submission" date="2018-10" db="EMBL/GenBank/DDBJ databases">
        <title>Anaerotruncus faecis sp. nov., isolated from human feces.</title>
        <authorList>
            <person name="Wang Y.-J."/>
        </authorList>
    </citation>
    <scope>NUCLEOTIDE SEQUENCE [LARGE SCALE GENOMIC DNA]</scope>
    <source>
        <strain evidence="11 12">22A2-44</strain>
    </source>
</reference>
<gene>
    <name evidence="11" type="ORF">D4A47_00260</name>
</gene>
<keyword evidence="12" id="KW-1185">Reference proteome</keyword>
<sequence>MDRQLHGGDTYGHPSALDFSSNTSPLGLPESVQKALAGSVGDWDGYPDPLCRDLTAAIAAADGVPAAWVHCGNGAADLIFRVAQALKPRRALTLAPTFSEYEYALAAAGCETAFHPLHEKDNFALTDTILGKLSPALDLVMLCNPNNPTGQPVDGELLRRILKKCADCKITLLVDECFVPFLDEPEAHTLKGELAAHKNLIVLRAFTKLYAMAGLRLGYLLCANPETIEAVCACEPPWNVSLPAQTAGIAALADGEYVSRVREVVKAERKYLAGELQKLGLRVLGSRANYLFFKCNACRDLDALLEQRGILIRPCGNFRGLDERFYRAAVKTHAQNERLVEALTEILKGA</sequence>
<dbReference type="InterPro" id="IPR015424">
    <property type="entry name" value="PyrdxlP-dep_Trfase"/>
</dbReference>
<organism evidence="11 12">
    <name type="scientific">Anaerotruncus massiliensis</name>
    <name type="common">ex Liu et al. 2021</name>
    <dbReference type="NCBI Taxonomy" id="2321404"/>
    <lineage>
        <taxon>Bacteria</taxon>
        <taxon>Bacillati</taxon>
        <taxon>Bacillota</taxon>
        <taxon>Clostridia</taxon>
        <taxon>Eubacteriales</taxon>
        <taxon>Oscillospiraceae</taxon>
        <taxon>Anaerotruncus</taxon>
    </lineage>
</organism>